<accession>A0ABR1CGU5</accession>
<dbReference type="Pfam" id="PF04389">
    <property type="entry name" value="Peptidase_M28"/>
    <property type="match status" value="1"/>
</dbReference>
<comment type="subunit">
    <text evidence="20">Homodimer. The monomeric form is inactive while the homodimer is active.</text>
</comment>
<keyword evidence="10" id="KW-0479">Metal-binding</keyword>
<feature type="chain" id="PRO_5046734081" description="Carboxypeptidase Q" evidence="22">
    <location>
        <begin position="21"/>
        <end position="452"/>
    </location>
</feature>
<keyword evidence="9" id="KW-0645">Protease</keyword>
<evidence type="ECO:0000256" key="8">
    <source>
        <dbReference type="ARBA" id="ARBA00022645"/>
    </source>
</evidence>
<reference evidence="24 25" key="1">
    <citation type="submission" date="2023-08" db="EMBL/GenBank/DDBJ databases">
        <title>A Necator americanus chromosomal reference genome.</title>
        <authorList>
            <person name="Ilik V."/>
            <person name="Petrzelkova K.J."/>
            <person name="Pardy F."/>
            <person name="Fuh T."/>
            <person name="Niatou-Singa F.S."/>
            <person name="Gouil Q."/>
            <person name="Baker L."/>
            <person name="Ritchie M.E."/>
            <person name="Jex A.R."/>
            <person name="Gazzola D."/>
            <person name="Li H."/>
            <person name="Toshio Fujiwara R."/>
            <person name="Zhan B."/>
            <person name="Aroian R.V."/>
            <person name="Pafco B."/>
            <person name="Schwarz E.M."/>
        </authorList>
    </citation>
    <scope>NUCLEOTIDE SEQUENCE [LARGE SCALE GENOMIC DNA]</scope>
    <source>
        <strain evidence="24 25">Aroian</strain>
        <tissue evidence="24">Whole animal</tissue>
    </source>
</reference>
<keyword evidence="25" id="KW-1185">Reference proteome</keyword>
<evidence type="ECO:0000256" key="2">
    <source>
        <dbReference type="ARBA" id="ARBA00004371"/>
    </source>
</evidence>
<evidence type="ECO:0000256" key="17">
    <source>
        <dbReference type="ARBA" id="ARBA00023145"/>
    </source>
</evidence>
<keyword evidence="7" id="KW-0964">Secreted</keyword>
<dbReference type="InterPro" id="IPR039866">
    <property type="entry name" value="CPQ"/>
</dbReference>
<evidence type="ECO:0000256" key="3">
    <source>
        <dbReference type="ARBA" id="ARBA00004555"/>
    </source>
</evidence>
<keyword evidence="17" id="KW-0865">Zymogen</keyword>
<keyword evidence="19" id="KW-0458">Lysosome</keyword>
<dbReference type="SUPFAM" id="SSF53187">
    <property type="entry name" value="Zn-dependent exopeptidases"/>
    <property type="match status" value="1"/>
</dbReference>
<evidence type="ECO:0000256" key="12">
    <source>
        <dbReference type="ARBA" id="ARBA00022801"/>
    </source>
</evidence>
<evidence type="ECO:0000256" key="10">
    <source>
        <dbReference type="ARBA" id="ARBA00022723"/>
    </source>
</evidence>
<evidence type="ECO:0000256" key="14">
    <source>
        <dbReference type="ARBA" id="ARBA00022833"/>
    </source>
</evidence>
<dbReference type="PANTHER" id="PTHR12053">
    <property type="entry name" value="PROTEASE FAMILY M28 PLASMA GLUTAMATE CARBOXYPEPTIDASE-RELATED"/>
    <property type="match status" value="1"/>
</dbReference>
<protein>
    <recommendedName>
        <fullName evidence="6">Carboxypeptidase Q</fullName>
    </recommendedName>
    <alternativeName>
        <fullName evidence="21">Plasma glutamate carboxypeptidase</fullName>
    </alternativeName>
</protein>
<dbReference type="EMBL" id="JAVFWL010000002">
    <property type="protein sequence ID" value="KAK6737101.1"/>
    <property type="molecule type" value="Genomic_DNA"/>
</dbReference>
<evidence type="ECO:0000256" key="4">
    <source>
        <dbReference type="ARBA" id="ARBA00004613"/>
    </source>
</evidence>
<feature type="domain" description="Peptidase M28" evidence="23">
    <location>
        <begin position="242"/>
        <end position="431"/>
    </location>
</feature>
<proteinExistence type="inferred from homology"/>
<dbReference type="PANTHER" id="PTHR12053:SF3">
    <property type="entry name" value="CARBOXYPEPTIDASE Q"/>
    <property type="match status" value="1"/>
</dbReference>
<evidence type="ECO:0000256" key="11">
    <source>
        <dbReference type="ARBA" id="ARBA00022729"/>
    </source>
</evidence>
<evidence type="ECO:0000256" key="6">
    <source>
        <dbReference type="ARBA" id="ARBA00014116"/>
    </source>
</evidence>
<dbReference type="InterPro" id="IPR007484">
    <property type="entry name" value="Peptidase_M28"/>
</dbReference>
<keyword evidence="11 22" id="KW-0732">Signal</keyword>
<evidence type="ECO:0000256" key="22">
    <source>
        <dbReference type="SAM" id="SignalP"/>
    </source>
</evidence>
<name>A0ABR1CGU5_NECAM</name>
<feature type="signal peptide" evidence="22">
    <location>
        <begin position="1"/>
        <end position="20"/>
    </location>
</feature>
<sequence>MRRLKGALFFLYSCIHLLAANKFQFTNTSTVLLNEILKKKSDSLSWLAELCDDYGPRHVGSKGLENAINWVTASLRSDNFSVHSEPVPGLPKWIRGDDNAYIIEPRLHKLSILAIDGSPPGQVESEIVLIRNLTDLKTKNVRGRIVVTAQKWTGYGTTMKFRKIASEAAQYGASAVLVKSITPFSLYTPHTGAGARGSPIPAACLTTEEADMIMRWFNRGKKVVIKLNINSRESKELVLSRNIVFEIPGTVSPKDVVLLSAHTDSWDIGQGALDDGGGMAAMRAAMLAIQRLAKVDPSFRPKRTIRAIFWTAEEQGLLGASYYYKSHLMCKERFVFASESDQGAFRPRNFNSILRYQGDQRHRMIIAEIVDILNANGIPLRIQNSRDQVDVKFFADAGVPSVNYESDRGKDYYFNFHHSNADYVSIFEEDDIKYTAGIFAVLAHNIANRDDW</sequence>
<evidence type="ECO:0000256" key="5">
    <source>
        <dbReference type="ARBA" id="ARBA00010918"/>
    </source>
</evidence>
<gene>
    <name evidence="24" type="primary">Necator_chrII.g7455</name>
    <name evidence="24" type="ORF">RB195_019662</name>
</gene>
<keyword evidence="12" id="KW-0378">Hydrolase</keyword>
<evidence type="ECO:0000256" key="16">
    <source>
        <dbReference type="ARBA" id="ARBA00023049"/>
    </source>
</evidence>
<organism evidence="24 25">
    <name type="scientific">Necator americanus</name>
    <name type="common">Human hookworm</name>
    <dbReference type="NCBI Taxonomy" id="51031"/>
    <lineage>
        <taxon>Eukaryota</taxon>
        <taxon>Metazoa</taxon>
        <taxon>Ecdysozoa</taxon>
        <taxon>Nematoda</taxon>
        <taxon>Chromadorea</taxon>
        <taxon>Rhabditida</taxon>
        <taxon>Rhabditina</taxon>
        <taxon>Rhabditomorpha</taxon>
        <taxon>Strongyloidea</taxon>
        <taxon>Ancylostomatidae</taxon>
        <taxon>Bunostominae</taxon>
        <taxon>Necator</taxon>
    </lineage>
</organism>
<keyword evidence="8" id="KW-0121">Carboxypeptidase</keyword>
<comment type="caution">
    <text evidence="24">The sequence shown here is derived from an EMBL/GenBank/DDBJ whole genome shotgun (WGS) entry which is preliminary data.</text>
</comment>
<dbReference type="Proteomes" id="UP001303046">
    <property type="component" value="Unassembled WGS sequence"/>
</dbReference>
<keyword evidence="15" id="KW-0333">Golgi apparatus</keyword>
<comment type="subcellular location">
    <subcellularLocation>
        <location evidence="1">Endoplasmic reticulum</location>
    </subcellularLocation>
    <subcellularLocation>
        <location evidence="3">Golgi apparatus</location>
    </subcellularLocation>
    <subcellularLocation>
        <location evidence="2">Lysosome</location>
    </subcellularLocation>
    <subcellularLocation>
        <location evidence="4">Secreted</location>
    </subcellularLocation>
</comment>
<evidence type="ECO:0000259" key="23">
    <source>
        <dbReference type="Pfam" id="PF04389"/>
    </source>
</evidence>
<keyword evidence="16" id="KW-0482">Metalloprotease</keyword>
<evidence type="ECO:0000313" key="24">
    <source>
        <dbReference type="EMBL" id="KAK6737101.1"/>
    </source>
</evidence>
<keyword evidence="14" id="KW-0862">Zinc</keyword>
<evidence type="ECO:0000256" key="1">
    <source>
        <dbReference type="ARBA" id="ARBA00004240"/>
    </source>
</evidence>
<keyword evidence="18" id="KW-0325">Glycoprotein</keyword>
<evidence type="ECO:0000256" key="13">
    <source>
        <dbReference type="ARBA" id="ARBA00022824"/>
    </source>
</evidence>
<comment type="similarity">
    <text evidence="5">Belongs to the peptidase M28 family.</text>
</comment>
<dbReference type="Gene3D" id="3.40.630.10">
    <property type="entry name" value="Zn peptidases"/>
    <property type="match status" value="1"/>
</dbReference>
<evidence type="ECO:0000256" key="20">
    <source>
        <dbReference type="ARBA" id="ARBA00025833"/>
    </source>
</evidence>
<dbReference type="Gene3D" id="3.50.30.30">
    <property type="match status" value="1"/>
</dbReference>
<evidence type="ECO:0000256" key="9">
    <source>
        <dbReference type="ARBA" id="ARBA00022670"/>
    </source>
</evidence>
<evidence type="ECO:0000256" key="7">
    <source>
        <dbReference type="ARBA" id="ARBA00022525"/>
    </source>
</evidence>
<keyword evidence="13" id="KW-0256">Endoplasmic reticulum</keyword>
<evidence type="ECO:0000256" key="21">
    <source>
        <dbReference type="ARBA" id="ARBA00033328"/>
    </source>
</evidence>
<evidence type="ECO:0000256" key="18">
    <source>
        <dbReference type="ARBA" id="ARBA00023180"/>
    </source>
</evidence>
<evidence type="ECO:0000256" key="15">
    <source>
        <dbReference type="ARBA" id="ARBA00023034"/>
    </source>
</evidence>
<evidence type="ECO:0000256" key="19">
    <source>
        <dbReference type="ARBA" id="ARBA00023228"/>
    </source>
</evidence>
<evidence type="ECO:0000313" key="25">
    <source>
        <dbReference type="Proteomes" id="UP001303046"/>
    </source>
</evidence>